<gene>
    <name evidence="1" type="ORF">AArcSt11_16595</name>
</gene>
<sequence length="164" mass="17641">MAGGASVLAITAAGCAELGFGSELSSADQTALETYTTSYETMQEAKDRYDDGIEIFRENLTADGTIEGEYPHDWPDLQETMLTSNSLFGDASDGFNQARRSASSSLIESACEDAVAWIEPHTEVARFFGDLGGPTASFIDEHEQQLDELPDPMSPTDLENGVTT</sequence>
<proteinExistence type="predicted"/>
<accession>A0AAE3FUN1</accession>
<dbReference type="Proteomes" id="UP001202674">
    <property type="component" value="Unassembled WGS sequence"/>
</dbReference>
<keyword evidence="2" id="KW-1185">Reference proteome</keyword>
<organism evidence="1 2">
    <name type="scientific">Natranaeroarchaeum aerophilus</name>
    <dbReference type="NCBI Taxonomy" id="2917711"/>
    <lineage>
        <taxon>Archaea</taxon>
        <taxon>Methanobacteriati</taxon>
        <taxon>Methanobacteriota</taxon>
        <taxon>Stenosarchaea group</taxon>
        <taxon>Halobacteria</taxon>
        <taxon>Halobacteriales</taxon>
        <taxon>Natronoarchaeaceae</taxon>
        <taxon>Natranaeroarchaeum</taxon>
    </lineage>
</organism>
<comment type="caution">
    <text evidence="1">The sequence shown here is derived from an EMBL/GenBank/DDBJ whole genome shotgun (WGS) entry which is preliminary data.</text>
</comment>
<dbReference type="EMBL" id="JAKRVY010000018">
    <property type="protein sequence ID" value="MCL9815270.1"/>
    <property type="molecule type" value="Genomic_DNA"/>
</dbReference>
<dbReference type="RefSeq" id="WP_250598777.1">
    <property type="nucleotide sequence ID" value="NZ_JAKRVY010000018.1"/>
</dbReference>
<reference evidence="1 2" key="1">
    <citation type="journal article" date="2022" name="Syst. Appl. Microbiol.">
        <title>Natronocalculus amylovorans gen. nov., sp. nov., and Natranaeroarchaeum aerophilus sp. nov., dominant culturable amylolytic natronoarchaea from hypersaline soda lakes in southwestern Siberia.</title>
        <authorList>
            <person name="Sorokin D.Y."/>
            <person name="Elcheninov A.G."/>
            <person name="Khizhniak T.V."/>
            <person name="Koenen M."/>
            <person name="Bale N.J."/>
            <person name="Damste J.S.S."/>
            <person name="Kublanov I.V."/>
        </authorList>
    </citation>
    <scope>NUCLEOTIDE SEQUENCE [LARGE SCALE GENOMIC DNA]</scope>
    <source>
        <strain evidence="1 2">AArc-St1-1</strain>
    </source>
</reference>
<evidence type="ECO:0000313" key="2">
    <source>
        <dbReference type="Proteomes" id="UP001202674"/>
    </source>
</evidence>
<evidence type="ECO:0000313" key="1">
    <source>
        <dbReference type="EMBL" id="MCL9815270.1"/>
    </source>
</evidence>
<dbReference type="AlphaFoldDB" id="A0AAE3FUN1"/>
<protein>
    <submittedName>
        <fullName evidence="1">Uncharacterized protein</fullName>
    </submittedName>
</protein>
<name>A0AAE3FUN1_9EURY</name>